<proteinExistence type="predicted"/>
<organism evidence="2 3">
    <name type="scientific">Heyndrickxia vini</name>
    <dbReference type="NCBI Taxonomy" id="1476025"/>
    <lineage>
        <taxon>Bacteria</taxon>
        <taxon>Bacillati</taxon>
        <taxon>Bacillota</taxon>
        <taxon>Bacilli</taxon>
        <taxon>Bacillales</taxon>
        <taxon>Bacillaceae</taxon>
        <taxon>Heyndrickxia</taxon>
    </lineage>
</organism>
<dbReference type="Proteomes" id="UP000595691">
    <property type="component" value="Chromosome"/>
</dbReference>
<evidence type="ECO:0000313" key="3">
    <source>
        <dbReference type="Proteomes" id="UP000595691"/>
    </source>
</evidence>
<dbReference type="InterPro" id="IPR048147">
    <property type="entry name" value="CBO0543-like"/>
</dbReference>
<protein>
    <recommendedName>
        <fullName evidence="4">DUF2878 domain-containing protein</fullName>
    </recommendedName>
</protein>
<dbReference type="NCBIfam" id="NF041644">
    <property type="entry name" value="CBO0543_fam"/>
    <property type="match status" value="1"/>
</dbReference>
<feature type="transmembrane region" description="Helical" evidence="1">
    <location>
        <begin position="101"/>
        <end position="118"/>
    </location>
</feature>
<keyword evidence="1" id="KW-0472">Membrane</keyword>
<evidence type="ECO:0008006" key="4">
    <source>
        <dbReference type="Google" id="ProtNLM"/>
    </source>
</evidence>
<feature type="transmembrane region" description="Helical" evidence="1">
    <location>
        <begin position="36"/>
        <end position="55"/>
    </location>
</feature>
<dbReference type="RefSeq" id="WP_202780529.1">
    <property type="nucleotide sequence ID" value="NZ_CP065425.1"/>
</dbReference>
<keyword evidence="1" id="KW-0812">Transmembrane</keyword>
<gene>
    <name evidence="2" type="ORF">I5776_10390</name>
</gene>
<dbReference type="EMBL" id="CP065425">
    <property type="protein sequence ID" value="QQZ11260.1"/>
    <property type="molecule type" value="Genomic_DNA"/>
</dbReference>
<evidence type="ECO:0000313" key="2">
    <source>
        <dbReference type="EMBL" id="QQZ11260.1"/>
    </source>
</evidence>
<keyword evidence="3" id="KW-1185">Reference proteome</keyword>
<evidence type="ECO:0000256" key="1">
    <source>
        <dbReference type="SAM" id="Phobius"/>
    </source>
</evidence>
<sequence length="191" mass="22141">MDFNEGIRQSEKGTQQIIKGDATISDAVVHDFLFTWQWWFGIALFIIPWIVWFIFRKKESTGRLLAAGFSAIILSLIIDLITDSLGVWTYPMKFSPIAPKLILPYHFSLTPVVLMFFLQIKPHVSPLLKAVIFSFLGAFIVMKFFVYIKFYDPKEWPSIFDFGIFLIIYGIGYFICNKLKFDTVSIQSNKK</sequence>
<name>A0ABX7E7M1_9BACI</name>
<reference evidence="2 3" key="1">
    <citation type="submission" date="2020-11" db="EMBL/GenBank/DDBJ databases">
        <title>Taxonomic evaluation of the Bacillus sporothermodurans group of bacteria based on whole genome sequences.</title>
        <authorList>
            <person name="Fiedler G."/>
            <person name="Herbstmann A.-D."/>
            <person name="Doll E."/>
            <person name="Wenning M."/>
            <person name="Brinks E."/>
            <person name="Kabisch J."/>
            <person name="Breitenwieser F."/>
            <person name="Lappann M."/>
            <person name="Boehnlein C."/>
            <person name="Franz C."/>
        </authorList>
    </citation>
    <scope>NUCLEOTIDE SEQUENCE [LARGE SCALE GENOMIC DNA]</scope>
    <source>
        <strain evidence="2 3">JCM 19841</strain>
    </source>
</reference>
<feature type="transmembrane region" description="Helical" evidence="1">
    <location>
        <begin position="156"/>
        <end position="176"/>
    </location>
</feature>
<feature type="transmembrane region" description="Helical" evidence="1">
    <location>
        <begin position="62"/>
        <end position="81"/>
    </location>
</feature>
<keyword evidence="1" id="KW-1133">Transmembrane helix</keyword>
<accession>A0ABX7E7M1</accession>
<feature type="transmembrane region" description="Helical" evidence="1">
    <location>
        <begin position="130"/>
        <end position="150"/>
    </location>
</feature>